<dbReference type="InterPro" id="IPR010078">
    <property type="entry name" value="PurR_Bsub"/>
</dbReference>
<dbReference type="KEGG" id="bcoh:BC6307_23270"/>
<dbReference type="CDD" id="cd06223">
    <property type="entry name" value="PRTases_typeI"/>
    <property type="match status" value="1"/>
</dbReference>
<dbReference type="EMBL" id="CP018866">
    <property type="protein sequence ID" value="AST93977.1"/>
    <property type="molecule type" value="Genomic_DNA"/>
</dbReference>
<dbReference type="SUPFAM" id="SSF53271">
    <property type="entry name" value="PRTase-like"/>
    <property type="match status" value="1"/>
</dbReference>
<dbReference type="SUPFAM" id="SSF46785">
    <property type="entry name" value="Winged helix' DNA-binding domain"/>
    <property type="match status" value="1"/>
</dbReference>
<evidence type="ECO:0000259" key="7">
    <source>
        <dbReference type="Pfam" id="PF09182"/>
    </source>
</evidence>
<evidence type="ECO:0000256" key="1">
    <source>
        <dbReference type="ARBA" id="ARBA00011738"/>
    </source>
</evidence>
<feature type="domain" description="Bacterial purine repressor N-terminal" evidence="7">
    <location>
        <begin position="4"/>
        <end position="73"/>
    </location>
</feature>
<dbReference type="InterPro" id="IPR029057">
    <property type="entry name" value="PRTase-like"/>
</dbReference>
<dbReference type="InterPro" id="IPR050118">
    <property type="entry name" value="Pur/Pyrimidine_PRTase"/>
</dbReference>
<protein>
    <submittedName>
        <fullName evidence="8">Pur operon repressor</fullName>
    </submittedName>
</protein>
<dbReference type="Pfam" id="PF00156">
    <property type="entry name" value="Pribosyltran"/>
    <property type="match status" value="1"/>
</dbReference>
<keyword evidence="3" id="KW-0238">DNA-binding</keyword>
<keyword evidence="4" id="KW-0804">Transcription</keyword>
<evidence type="ECO:0000256" key="4">
    <source>
        <dbReference type="ARBA" id="ARBA00023163"/>
    </source>
</evidence>
<feature type="domain" description="Phosphoribosyltransferase" evidence="6">
    <location>
        <begin position="107"/>
        <end position="253"/>
    </location>
</feature>
<dbReference type="InterPro" id="IPR015265">
    <property type="entry name" value="PuR_N"/>
</dbReference>
<dbReference type="PANTHER" id="PTHR43864:SF2">
    <property type="entry name" value="PUR OPERON REPRESSOR"/>
    <property type="match status" value="1"/>
</dbReference>
<comment type="similarity">
    <text evidence="5">Belongs to the purine/pyrimidine phosphoribosyltransferase family. PurR subfamily.</text>
</comment>
<dbReference type="GO" id="GO:0045982">
    <property type="term" value="P:negative regulation of purine nucleobase metabolic process"/>
    <property type="evidence" value="ECO:0007669"/>
    <property type="project" value="InterPro"/>
</dbReference>
<evidence type="ECO:0000256" key="2">
    <source>
        <dbReference type="ARBA" id="ARBA00023015"/>
    </source>
</evidence>
<comment type="subunit">
    <text evidence="1">Homodimer.</text>
</comment>
<name>A0A223KX41_9BACI</name>
<evidence type="ECO:0000259" key="6">
    <source>
        <dbReference type="Pfam" id="PF00156"/>
    </source>
</evidence>
<evidence type="ECO:0000256" key="5">
    <source>
        <dbReference type="ARBA" id="ARBA00049656"/>
    </source>
</evidence>
<gene>
    <name evidence="8" type="ORF">BC6307_23270</name>
</gene>
<dbReference type="STRING" id="1314751.GCA_001591425_03814"/>
<evidence type="ECO:0000313" key="9">
    <source>
        <dbReference type="Proteomes" id="UP000215224"/>
    </source>
</evidence>
<dbReference type="GO" id="GO:0045892">
    <property type="term" value="P:negative regulation of DNA-templated transcription"/>
    <property type="evidence" value="ECO:0007669"/>
    <property type="project" value="InterPro"/>
</dbReference>
<dbReference type="InterPro" id="IPR036390">
    <property type="entry name" value="WH_DNA-bd_sf"/>
</dbReference>
<dbReference type="PANTHER" id="PTHR43864">
    <property type="entry name" value="HYPOXANTHINE/GUANINE PHOSPHORIBOSYLTRANSFERASE"/>
    <property type="match status" value="1"/>
</dbReference>
<dbReference type="InterPro" id="IPR000836">
    <property type="entry name" value="PRTase_dom"/>
</dbReference>
<dbReference type="Gene3D" id="3.40.50.2020">
    <property type="match status" value="1"/>
</dbReference>
<dbReference type="AlphaFoldDB" id="A0A223KX41"/>
<proteinExistence type="inferred from homology"/>
<reference evidence="8 9" key="1">
    <citation type="submission" date="2016-12" db="EMBL/GenBank/DDBJ databases">
        <title>The whole genome sequencing and assembly of Bacillus cohnii DSM 6307T strain.</title>
        <authorList>
            <person name="Lee Y.-J."/>
            <person name="Yi H."/>
            <person name="Bahn Y.-S."/>
            <person name="Kim J.F."/>
            <person name="Lee D.-W."/>
        </authorList>
    </citation>
    <scope>NUCLEOTIDE SEQUENCE [LARGE SCALE GENOMIC DNA]</scope>
    <source>
        <strain evidence="8 9">DSM 6307</strain>
    </source>
</reference>
<evidence type="ECO:0000313" key="8">
    <source>
        <dbReference type="EMBL" id="AST93977.1"/>
    </source>
</evidence>
<evidence type="ECO:0000256" key="3">
    <source>
        <dbReference type="ARBA" id="ARBA00023125"/>
    </source>
</evidence>
<sequence length="278" mass="30568">MKLRRSGRLVDMTHYLLQNPQTLVPLSYFADRYQSAKSSISEDLGIIKQTFEQQGIGSLLTIPGAAGGVKYIPYTGLEEATQFIEELSELIAKPDRLLPGGYLYMTDILGNPKLLNKIGKMFATAFKDTKVDIIMTMATKGIPLAHAVASYLDVPVVIVRRDSRVTEGSTVSINYVSGSSKRIQTMLLAKRSLETGSNVLIIDDFMKAGGTVNGMVNLLAEFQANVAGIGVLVESENVEERLVEDYISLVKLENVNERDRQIEVNPGNFLTVMSKSNE</sequence>
<dbReference type="GO" id="GO:0003677">
    <property type="term" value="F:DNA binding"/>
    <property type="evidence" value="ECO:0007669"/>
    <property type="project" value="UniProtKB-KW"/>
</dbReference>
<dbReference type="NCBIfam" id="TIGR01743">
    <property type="entry name" value="purR_Bsub"/>
    <property type="match status" value="1"/>
</dbReference>
<dbReference type="InterPro" id="IPR036388">
    <property type="entry name" value="WH-like_DNA-bd_sf"/>
</dbReference>
<keyword evidence="9" id="KW-1185">Reference proteome</keyword>
<accession>A0A223KX41</accession>
<keyword evidence="2" id="KW-0805">Transcription regulation</keyword>
<dbReference type="Pfam" id="PF09182">
    <property type="entry name" value="PuR_N"/>
    <property type="match status" value="1"/>
</dbReference>
<dbReference type="Gene3D" id="1.10.10.10">
    <property type="entry name" value="Winged helix-like DNA-binding domain superfamily/Winged helix DNA-binding domain"/>
    <property type="match status" value="1"/>
</dbReference>
<dbReference type="RefSeq" id="WP_066419725.1">
    <property type="nucleotide sequence ID" value="NZ_CP018866.1"/>
</dbReference>
<dbReference type="Proteomes" id="UP000215224">
    <property type="component" value="Chromosome"/>
</dbReference>
<organism evidence="8 9">
    <name type="scientific">Sutcliffiella cohnii</name>
    <dbReference type="NCBI Taxonomy" id="33932"/>
    <lineage>
        <taxon>Bacteria</taxon>
        <taxon>Bacillati</taxon>
        <taxon>Bacillota</taxon>
        <taxon>Bacilli</taxon>
        <taxon>Bacillales</taxon>
        <taxon>Bacillaceae</taxon>
        <taxon>Sutcliffiella</taxon>
    </lineage>
</organism>